<keyword evidence="3" id="KW-1185">Reference proteome</keyword>
<dbReference type="EMBL" id="BSNS01000012">
    <property type="protein sequence ID" value="GLQ55807.1"/>
    <property type="molecule type" value="Genomic_DNA"/>
</dbReference>
<accession>A0ABQ5W7F4</accession>
<organism evidence="2 3">
    <name type="scientific">Devosia nitrariae</name>
    <dbReference type="NCBI Taxonomy" id="2071872"/>
    <lineage>
        <taxon>Bacteria</taxon>
        <taxon>Pseudomonadati</taxon>
        <taxon>Pseudomonadota</taxon>
        <taxon>Alphaproteobacteria</taxon>
        <taxon>Hyphomicrobiales</taxon>
        <taxon>Devosiaceae</taxon>
        <taxon>Devosia</taxon>
    </lineage>
</organism>
<keyword evidence="1" id="KW-1133">Transmembrane helix</keyword>
<dbReference type="Pfam" id="PF07332">
    <property type="entry name" value="Phage_holin_3_6"/>
    <property type="match status" value="1"/>
</dbReference>
<feature type="transmembrane region" description="Helical" evidence="1">
    <location>
        <begin position="87"/>
        <end position="109"/>
    </location>
</feature>
<dbReference type="RefSeq" id="WP_284341219.1">
    <property type="nucleotide sequence ID" value="NZ_BSNS01000012.1"/>
</dbReference>
<evidence type="ECO:0000313" key="2">
    <source>
        <dbReference type="EMBL" id="GLQ55807.1"/>
    </source>
</evidence>
<sequence>MDKAANPHSGESLPELVRGLIDDVSTLFRKEVALAKAEAGEKVSGALDGAKLIVIGAVLAIGALGVLLAAIVAVVAAGLTAMGLEPFLANSLAALIVAVVVGLIAWALINNGLGHVRQANFNMQKTARALSDDAAAIKERV</sequence>
<dbReference type="Proteomes" id="UP001156691">
    <property type="component" value="Unassembled WGS sequence"/>
</dbReference>
<dbReference type="InterPro" id="IPR009937">
    <property type="entry name" value="Phage_holin_3_6"/>
</dbReference>
<feature type="transmembrane region" description="Helical" evidence="1">
    <location>
        <begin position="52"/>
        <end position="81"/>
    </location>
</feature>
<name>A0ABQ5W7F4_9HYPH</name>
<evidence type="ECO:0008006" key="4">
    <source>
        <dbReference type="Google" id="ProtNLM"/>
    </source>
</evidence>
<gene>
    <name evidence="2" type="ORF">GCM10010862_30660</name>
</gene>
<keyword evidence="1" id="KW-0472">Membrane</keyword>
<reference evidence="3" key="1">
    <citation type="journal article" date="2019" name="Int. J. Syst. Evol. Microbiol.">
        <title>The Global Catalogue of Microorganisms (GCM) 10K type strain sequencing project: providing services to taxonomists for standard genome sequencing and annotation.</title>
        <authorList>
            <consortium name="The Broad Institute Genomics Platform"/>
            <consortium name="The Broad Institute Genome Sequencing Center for Infectious Disease"/>
            <person name="Wu L."/>
            <person name="Ma J."/>
        </authorList>
    </citation>
    <scope>NUCLEOTIDE SEQUENCE [LARGE SCALE GENOMIC DNA]</scope>
    <source>
        <strain evidence="3">NBRC 112416</strain>
    </source>
</reference>
<evidence type="ECO:0000256" key="1">
    <source>
        <dbReference type="SAM" id="Phobius"/>
    </source>
</evidence>
<comment type="caution">
    <text evidence="2">The sequence shown here is derived from an EMBL/GenBank/DDBJ whole genome shotgun (WGS) entry which is preliminary data.</text>
</comment>
<keyword evidence="1" id="KW-0812">Transmembrane</keyword>
<proteinExistence type="predicted"/>
<protein>
    <recommendedName>
        <fullName evidence="4">Superfamily III holin-X</fullName>
    </recommendedName>
</protein>
<evidence type="ECO:0000313" key="3">
    <source>
        <dbReference type="Proteomes" id="UP001156691"/>
    </source>
</evidence>